<gene>
    <name evidence="3" type="ORF">CEURO_LOCUS10239</name>
</gene>
<evidence type="ECO:0000313" key="4">
    <source>
        <dbReference type="Proteomes" id="UP001152484"/>
    </source>
</evidence>
<protein>
    <recommendedName>
        <fullName evidence="2">C2H2-type domain-containing protein</fullName>
    </recommendedName>
</protein>
<accession>A0A9P0Z3I9</accession>
<feature type="region of interest" description="Disordered" evidence="1">
    <location>
        <begin position="74"/>
        <end position="97"/>
    </location>
</feature>
<dbReference type="PROSITE" id="PS00028">
    <property type="entry name" value="ZINC_FINGER_C2H2_1"/>
    <property type="match status" value="1"/>
</dbReference>
<feature type="compositionally biased region" description="Polar residues" evidence="1">
    <location>
        <begin position="88"/>
        <end position="97"/>
    </location>
</feature>
<feature type="domain" description="C2H2-type" evidence="2">
    <location>
        <begin position="46"/>
        <end position="66"/>
    </location>
</feature>
<evidence type="ECO:0000256" key="1">
    <source>
        <dbReference type="SAM" id="MobiDB-lite"/>
    </source>
</evidence>
<dbReference type="Proteomes" id="UP001152484">
    <property type="component" value="Unassembled WGS sequence"/>
</dbReference>
<sequence>MSSEGEDRLFLNLKSGALKNNYSSTSQRPNDYYQSHWLVDRRPMICRVCDQICSDALSLLHHFEIHQAQGLTLSVPHTAGPPPPSLHIGQSQTDGRTKSLLNQLEKKPPVGEVIILDNEEDQDGKLDLNLKL</sequence>
<name>A0A9P0Z3I9_CUSEU</name>
<organism evidence="3 4">
    <name type="scientific">Cuscuta europaea</name>
    <name type="common">European dodder</name>
    <dbReference type="NCBI Taxonomy" id="41803"/>
    <lineage>
        <taxon>Eukaryota</taxon>
        <taxon>Viridiplantae</taxon>
        <taxon>Streptophyta</taxon>
        <taxon>Embryophyta</taxon>
        <taxon>Tracheophyta</taxon>
        <taxon>Spermatophyta</taxon>
        <taxon>Magnoliopsida</taxon>
        <taxon>eudicotyledons</taxon>
        <taxon>Gunneridae</taxon>
        <taxon>Pentapetalae</taxon>
        <taxon>asterids</taxon>
        <taxon>lamiids</taxon>
        <taxon>Solanales</taxon>
        <taxon>Convolvulaceae</taxon>
        <taxon>Cuscuteae</taxon>
        <taxon>Cuscuta</taxon>
        <taxon>Cuscuta subgen. Cuscuta</taxon>
    </lineage>
</organism>
<reference evidence="3" key="1">
    <citation type="submission" date="2022-07" db="EMBL/GenBank/DDBJ databases">
        <authorList>
            <person name="Macas J."/>
            <person name="Novak P."/>
            <person name="Neumann P."/>
        </authorList>
    </citation>
    <scope>NUCLEOTIDE SEQUENCE</scope>
</reference>
<dbReference type="OrthoDB" id="1325757at2759"/>
<dbReference type="AlphaFoldDB" id="A0A9P0Z3I9"/>
<dbReference type="InterPro" id="IPR013087">
    <property type="entry name" value="Znf_C2H2_type"/>
</dbReference>
<proteinExistence type="predicted"/>
<keyword evidence="4" id="KW-1185">Reference proteome</keyword>
<comment type="caution">
    <text evidence="3">The sequence shown here is derived from an EMBL/GenBank/DDBJ whole genome shotgun (WGS) entry which is preliminary data.</text>
</comment>
<dbReference type="EMBL" id="CAMAPE010000019">
    <property type="protein sequence ID" value="CAH9087790.1"/>
    <property type="molecule type" value="Genomic_DNA"/>
</dbReference>
<evidence type="ECO:0000313" key="3">
    <source>
        <dbReference type="EMBL" id="CAH9087790.1"/>
    </source>
</evidence>
<evidence type="ECO:0000259" key="2">
    <source>
        <dbReference type="PROSITE" id="PS00028"/>
    </source>
</evidence>